<keyword evidence="3" id="KW-0808">Transferase</keyword>
<evidence type="ECO:0000256" key="2">
    <source>
        <dbReference type="ARBA" id="ARBA00022597"/>
    </source>
</evidence>
<dbReference type="InterPro" id="IPR050429">
    <property type="entry name" value="PTS_Glucose_EIICBA"/>
</dbReference>
<evidence type="ECO:0000256" key="6">
    <source>
        <dbReference type="SAM" id="Phobius"/>
    </source>
</evidence>
<dbReference type="InterPro" id="IPR001996">
    <property type="entry name" value="PTS_IIB_1"/>
</dbReference>
<keyword evidence="4" id="KW-0598">Phosphotransferase system</keyword>
<evidence type="ECO:0000256" key="5">
    <source>
        <dbReference type="PROSITE-ProRule" id="PRU00421"/>
    </source>
</evidence>
<dbReference type="GO" id="GO:0015764">
    <property type="term" value="P:N-acetylglucosamine transport"/>
    <property type="evidence" value="ECO:0007669"/>
    <property type="project" value="TreeGrafter"/>
</dbReference>
<dbReference type="PROSITE" id="PS51098">
    <property type="entry name" value="PTS_EIIB_TYPE_1"/>
    <property type="match status" value="1"/>
</dbReference>
<evidence type="ECO:0000256" key="3">
    <source>
        <dbReference type="ARBA" id="ARBA00022679"/>
    </source>
</evidence>
<keyword evidence="6" id="KW-0472">Membrane</keyword>
<sequence>MDVQYIFVVIAIIVALILLYLGFIHLIKNKRLNQEFQSTLPIQELIEALGGQENVKEVRSSASKVTVVLANQQLVDIDKIKALGASGIVEGASSLAMIFGRQSENIAADLRRYIG</sequence>
<keyword evidence="1" id="KW-0813">Transport</keyword>
<dbReference type="InterPro" id="IPR036878">
    <property type="entry name" value="Glu_permease_IIB"/>
</dbReference>
<dbReference type="GO" id="GO:0090563">
    <property type="term" value="F:protein-phosphocysteine-sugar phosphotransferase activity"/>
    <property type="evidence" value="ECO:0007669"/>
    <property type="project" value="TreeGrafter"/>
</dbReference>
<dbReference type="Gene3D" id="3.30.1360.60">
    <property type="entry name" value="Glucose permease domain IIB"/>
    <property type="match status" value="1"/>
</dbReference>
<keyword evidence="6" id="KW-0812">Transmembrane</keyword>
<dbReference type="GO" id="GO:0008982">
    <property type="term" value="F:protein-N(PI)-phosphohistidine-sugar phosphotransferase activity"/>
    <property type="evidence" value="ECO:0007669"/>
    <property type="project" value="InterPro"/>
</dbReference>
<dbReference type="EMBL" id="NFLJ01000031">
    <property type="protein sequence ID" value="OUQ33387.1"/>
    <property type="molecule type" value="Genomic_DNA"/>
</dbReference>
<dbReference type="Proteomes" id="UP000195305">
    <property type="component" value="Unassembled WGS sequence"/>
</dbReference>
<proteinExistence type="predicted"/>
<dbReference type="GO" id="GO:0009401">
    <property type="term" value="P:phosphoenolpyruvate-dependent sugar phosphotransferase system"/>
    <property type="evidence" value="ECO:0007669"/>
    <property type="project" value="UniProtKB-KW"/>
</dbReference>
<evidence type="ECO:0000313" key="9">
    <source>
        <dbReference type="Proteomes" id="UP000195305"/>
    </source>
</evidence>
<protein>
    <recommendedName>
        <fullName evidence="7">PTS EIIB type-1 domain-containing protein</fullName>
    </recommendedName>
</protein>
<comment type="caution">
    <text evidence="8">The sequence shown here is derived from an EMBL/GenBank/DDBJ whole genome shotgun (WGS) entry which is preliminary data.</text>
</comment>
<name>A0A1Y4SU35_9FIRM</name>
<dbReference type="RefSeq" id="WP_087358958.1">
    <property type="nucleotide sequence ID" value="NZ_NFLJ01000031.1"/>
</dbReference>
<evidence type="ECO:0000256" key="1">
    <source>
        <dbReference type="ARBA" id="ARBA00022448"/>
    </source>
</evidence>
<gene>
    <name evidence="8" type="ORF">B5E75_10350</name>
</gene>
<dbReference type="AlphaFoldDB" id="A0A1Y4SU35"/>
<evidence type="ECO:0000259" key="7">
    <source>
        <dbReference type="PROSITE" id="PS51098"/>
    </source>
</evidence>
<evidence type="ECO:0000256" key="4">
    <source>
        <dbReference type="ARBA" id="ARBA00022683"/>
    </source>
</evidence>
<dbReference type="SUPFAM" id="SSF55604">
    <property type="entry name" value="Glucose permease domain IIB"/>
    <property type="match status" value="1"/>
</dbReference>
<dbReference type="PANTHER" id="PTHR30009">
    <property type="entry name" value="CYTOCHROME C-TYPE SYNTHESIS PROTEIN AND PTS TRANSMEMBRANE COMPONENT"/>
    <property type="match status" value="1"/>
</dbReference>
<keyword evidence="2" id="KW-0762">Sugar transport</keyword>
<feature type="domain" description="PTS EIIB type-1" evidence="7">
    <location>
        <begin position="39"/>
        <end position="115"/>
    </location>
</feature>
<keyword evidence="9" id="KW-1185">Reference proteome</keyword>
<organism evidence="8 9">
    <name type="scientific">Massilimicrobiota timonensis</name>
    <dbReference type="NCBI Taxonomy" id="1776392"/>
    <lineage>
        <taxon>Bacteria</taxon>
        <taxon>Bacillati</taxon>
        <taxon>Bacillota</taxon>
        <taxon>Erysipelotrichia</taxon>
        <taxon>Erysipelotrichales</taxon>
        <taxon>Erysipelotrichaceae</taxon>
        <taxon>Massilimicrobiota</taxon>
    </lineage>
</organism>
<accession>A0A1Y4SU35</accession>
<evidence type="ECO:0000313" key="8">
    <source>
        <dbReference type="EMBL" id="OUQ33387.1"/>
    </source>
</evidence>
<keyword evidence="6" id="KW-1133">Transmembrane helix</keyword>
<dbReference type="GO" id="GO:0005886">
    <property type="term" value="C:plasma membrane"/>
    <property type="evidence" value="ECO:0007669"/>
    <property type="project" value="TreeGrafter"/>
</dbReference>
<feature type="transmembrane region" description="Helical" evidence="6">
    <location>
        <begin position="6"/>
        <end position="27"/>
    </location>
</feature>
<dbReference type="OrthoDB" id="1653377at2"/>
<reference evidence="8 9" key="1">
    <citation type="journal article" date="2018" name="BMC Genomics">
        <title>Whole genome sequencing and function prediction of 133 gut anaerobes isolated from chicken caecum in pure cultures.</title>
        <authorList>
            <person name="Medvecky M."/>
            <person name="Cejkova D."/>
            <person name="Polansky O."/>
            <person name="Karasova D."/>
            <person name="Kubasova T."/>
            <person name="Cizek A."/>
            <person name="Rychlik I."/>
        </authorList>
    </citation>
    <scope>NUCLEOTIDE SEQUENCE [LARGE SCALE GENOMIC DNA]</scope>
    <source>
        <strain evidence="8 9">An13</strain>
    </source>
</reference>
<comment type="caution">
    <text evidence="5">Lacks conserved residue(s) required for the propagation of feature annotation.</text>
</comment>
<dbReference type="PANTHER" id="PTHR30009:SF4">
    <property type="entry name" value="PTS SYSTEM N-ACETYLGLUCOSAMINE-SPECIFIC EIICBA COMPONENT"/>
    <property type="match status" value="1"/>
</dbReference>